<reference evidence="1 2" key="1">
    <citation type="journal article" date="2018" name="PLoS Genet.">
        <title>Population sequencing reveals clonal diversity and ancestral inbreeding in the grapevine cultivar Chardonnay.</title>
        <authorList>
            <person name="Roach M.J."/>
            <person name="Johnson D.L."/>
            <person name="Bohlmann J."/>
            <person name="van Vuuren H.J."/>
            <person name="Jones S.J."/>
            <person name="Pretorius I.S."/>
            <person name="Schmidt S.A."/>
            <person name="Borneman A.R."/>
        </authorList>
    </citation>
    <scope>NUCLEOTIDE SEQUENCE [LARGE SCALE GENOMIC DNA]</scope>
    <source>
        <strain evidence="2">cv. Chardonnay</strain>
        <tissue evidence="1">Leaf</tissue>
    </source>
</reference>
<gene>
    <name evidence="1" type="ORF">CK203_084010</name>
</gene>
<accession>A0A438EUR6</accession>
<evidence type="ECO:0000313" key="1">
    <source>
        <dbReference type="EMBL" id="RVW51445.1"/>
    </source>
</evidence>
<sequence length="157" mass="17528">MMRLLHALDGVMSWNGYDDLPVATLLVEFRMPDIERYMGFRCPPLYGIENGIARGLWVDSSLSDLKGKKPGLGPKPSDIGTIGMMGHSQKSNALNGARFRVEMKELEPLEADHTKLKTNFAGCEISLWLRNHKRKVVKWCSSGCEISQPSCTLAKFS</sequence>
<proteinExistence type="predicted"/>
<organism evidence="1 2">
    <name type="scientific">Vitis vinifera</name>
    <name type="common">Grape</name>
    <dbReference type="NCBI Taxonomy" id="29760"/>
    <lineage>
        <taxon>Eukaryota</taxon>
        <taxon>Viridiplantae</taxon>
        <taxon>Streptophyta</taxon>
        <taxon>Embryophyta</taxon>
        <taxon>Tracheophyta</taxon>
        <taxon>Spermatophyta</taxon>
        <taxon>Magnoliopsida</taxon>
        <taxon>eudicotyledons</taxon>
        <taxon>Gunneridae</taxon>
        <taxon>Pentapetalae</taxon>
        <taxon>rosids</taxon>
        <taxon>Vitales</taxon>
        <taxon>Vitaceae</taxon>
        <taxon>Viteae</taxon>
        <taxon>Vitis</taxon>
    </lineage>
</organism>
<evidence type="ECO:0000313" key="2">
    <source>
        <dbReference type="Proteomes" id="UP000288805"/>
    </source>
</evidence>
<comment type="caution">
    <text evidence="1">The sequence shown here is derived from an EMBL/GenBank/DDBJ whole genome shotgun (WGS) entry which is preliminary data.</text>
</comment>
<dbReference type="AlphaFoldDB" id="A0A438EUR6"/>
<protein>
    <submittedName>
        <fullName evidence="1">Uncharacterized protein</fullName>
    </submittedName>
</protein>
<dbReference type="EMBL" id="QGNW01001180">
    <property type="protein sequence ID" value="RVW51445.1"/>
    <property type="molecule type" value="Genomic_DNA"/>
</dbReference>
<dbReference type="Proteomes" id="UP000288805">
    <property type="component" value="Unassembled WGS sequence"/>
</dbReference>
<name>A0A438EUR6_VITVI</name>